<dbReference type="InParanoid" id="A0A543B1T0"/>
<accession>A0A543B1T0</accession>
<dbReference type="AlphaFoldDB" id="A0A543B1T0"/>
<organism evidence="1 2">
    <name type="scientific">Stackebrandtia endophytica</name>
    <dbReference type="NCBI Taxonomy" id="1496996"/>
    <lineage>
        <taxon>Bacteria</taxon>
        <taxon>Bacillati</taxon>
        <taxon>Actinomycetota</taxon>
        <taxon>Actinomycetes</taxon>
        <taxon>Glycomycetales</taxon>
        <taxon>Glycomycetaceae</taxon>
        <taxon>Stackebrandtia</taxon>
    </lineage>
</organism>
<dbReference type="Proteomes" id="UP000317043">
    <property type="component" value="Unassembled WGS sequence"/>
</dbReference>
<gene>
    <name evidence="1" type="ORF">FB566_4375</name>
</gene>
<evidence type="ECO:0000313" key="2">
    <source>
        <dbReference type="Proteomes" id="UP000317043"/>
    </source>
</evidence>
<proteinExistence type="predicted"/>
<sequence>MVKVRHGVSPILSIGLNPPKRQRIGSTTDSQTLDQPLQLVVEVELVALPLQLVAPQLQLDVPQQLDVEQLDHAGWSVSSWAVS</sequence>
<keyword evidence="2" id="KW-1185">Reference proteome</keyword>
<dbReference type="EMBL" id="VFOW01000001">
    <property type="protein sequence ID" value="TQL78781.1"/>
    <property type="molecule type" value="Genomic_DNA"/>
</dbReference>
<comment type="caution">
    <text evidence="1">The sequence shown here is derived from an EMBL/GenBank/DDBJ whole genome shotgun (WGS) entry which is preliminary data.</text>
</comment>
<name>A0A543B1T0_9ACTN</name>
<reference evidence="1 2" key="1">
    <citation type="submission" date="2019-06" db="EMBL/GenBank/DDBJ databases">
        <title>Sequencing the genomes of 1000 actinobacteria strains.</title>
        <authorList>
            <person name="Klenk H.-P."/>
        </authorList>
    </citation>
    <scope>NUCLEOTIDE SEQUENCE [LARGE SCALE GENOMIC DNA]</scope>
    <source>
        <strain evidence="1 2">DSM 45928</strain>
    </source>
</reference>
<evidence type="ECO:0000313" key="1">
    <source>
        <dbReference type="EMBL" id="TQL78781.1"/>
    </source>
</evidence>
<protein>
    <submittedName>
        <fullName evidence="1">Uncharacterized protein</fullName>
    </submittedName>
</protein>